<dbReference type="InterPro" id="IPR014811">
    <property type="entry name" value="ArgoL1"/>
</dbReference>
<dbReference type="InterPro" id="IPR036397">
    <property type="entry name" value="RNaseH_sf"/>
</dbReference>
<dbReference type="PROSITE" id="PS50821">
    <property type="entry name" value="PAZ"/>
    <property type="match status" value="1"/>
</dbReference>
<dbReference type="InterPro" id="IPR013905">
    <property type="entry name" value="Lgl_C_dom"/>
</dbReference>
<dbReference type="InterPro" id="IPR032472">
    <property type="entry name" value="ArgoL2"/>
</dbReference>
<keyword evidence="7" id="KW-0648">Protein biosynthesis</keyword>
<keyword evidence="7" id="KW-0396">Initiation factor</keyword>
<accession>A0A2H4SLS4</accession>
<dbReference type="Pfam" id="PF02170">
    <property type="entry name" value="PAZ"/>
    <property type="match status" value="1"/>
</dbReference>
<evidence type="ECO:0000256" key="2">
    <source>
        <dbReference type="ARBA" id="ARBA00022737"/>
    </source>
</evidence>
<proteinExistence type="predicted"/>
<dbReference type="Gene3D" id="3.40.50.2300">
    <property type="match status" value="1"/>
</dbReference>
<evidence type="ECO:0000313" key="7">
    <source>
        <dbReference type="EMBL" id="ATY64060.1"/>
    </source>
</evidence>
<dbReference type="SMART" id="SM01163">
    <property type="entry name" value="DUF1785"/>
    <property type="match status" value="1"/>
</dbReference>
<dbReference type="SUPFAM" id="SSF53098">
    <property type="entry name" value="Ribonuclease H-like"/>
    <property type="match status" value="1"/>
</dbReference>
<dbReference type="SUPFAM" id="SSF50978">
    <property type="entry name" value="WD40 repeat-like"/>
    <property type="match status" value="1"/>
</dbReference>
<dbReference type="InterPro" id="IPR012337">
    <property type="entry name" value="RNaseH-like_sf"/>
</dbReference>
<feature type="domain" description="Piwi" evidence="6">
    <location>
        <begin position="609"/>
        <end position="914"/>
    </location>
</feature>
<sequence length="1947" mass="214890">MADPSRPPHPSGPPPGRAPSHSSAIRSTDASRVASPACTAVGQPGQPGWTEGPGFDPARMGGPTRKAGNTRMELPPDAYVSDTQKSMFTLRGNNLNTEGSPAVVEVNQYRMTKFDFTKKIYQYDVALSPDPDKKVAILKKIWDHSTFKAALQKYNYEMWICDGNKLAWSPALVDRGELRFTVNLDEGRPQAQKQPSKPPRQSNVFHVTLRKTTEVQMSALKGYLEQRIQFNNAVNEALNFVDHLIRQWPSQNLLAIKRNFYKRQAKGRPLMDGSLVEVHKGTYASIRLSHNLNRGAVGLALNADIANTCFWVGNQTVDRLACNYLAAVEPRRWRNLNPNDFANQLKPLRRLKFTVRHPNRTAAGDKIYTIQDIVFRQDYGAEGGTARAVKFEHEGQQISVAQYFEQKYKAFLRFANFPLIDAGKGGYIPMEFAMVEPMQRYPFKLNPDQTAAMIKIAVTRPKDRRTDIQTHVNDLQISNDPYLRHYGVQFDPQFTKVDAKVLAPPVVNFGTGTADPKFSGRWDLRGKKFWRQNFAPLINWGFLVLDNCVQLPQLQAFSQTFKTTFIGHGGKCTGEPLLLTPPGNVRGDVAESLHWAYSQILSTKGYPQLIFVVVQHKNSPHYMRLKKSADCRFGILTQVVNGKAVSENNGQYHSNVCMKVNAKLGGATSRTIPPWKTKTATYFPESRPTMIIGVDVSHAAPGGVTASVAAMTMSVDRDANRYAAAVETNGYRTEMLTPSNINFMFSQLSEQWKANHGVFPKHIIYFRDGVSEGQFAQVIEQEINEIKRYLGRAAPNQPMPQFTVIVATKRHHIRFFPQKGDRNGNPLPGTLVEKEVTHPFMWDFYLCSHVAIQGTARPVHYNVIMDEAKMPANELQKMIYHQSYSYARSTTPVSLHPAVYYAHLAGDRARAHENSYSSDGFQQGSKGHEMARDQEAKGHLAEMPMATDAPKLLPLGGRVGPNPAPGEERQRGFFRSTMCVMAGYLRGKQAGIQNDLSASIRPELFAPDYQARYGINSQISCFAYDPVQSLLAIGTSESKFGAGRIYVLGQRRVQKVLQPPRATSFSRLHFSANHIISLDTKNELGIWDLSTGARVGAQVVAGTVVALVVDPMLDWAFIGLQNGDIMAYDLDRHSLSRSFRLPNFWKERDPGARAVTLVCMTMHPRDVGKLLIGYTHGAVTYSFKQNKPVQYFEYVVPRGAPGGNGANTDTVRKPRLTHALWHPSGTFILTAHDDGSLVFWDLKDPRVVLARTLTATGIELPASAPAQPAFIEPYTRIAWCCKENCDDSGLLIAGGHPSTSTENSLTFIDLGLTPAYATSSWQLLANYFHGKRSIPLTLPPGAQAVDFLLVPRSSPHFHGAQDPIAVLVLLSAGELVTLSFPSGYPISPTNQLHPSTFFVHPFITKVNVSSLERPRWLSMIEKRDQGEPLLKGGAEGARPRKRFEERTIIQAAHADSIVRIWDSGHADDIENAQPIQVDIARALDRYDDIDISCMSMASNTGEFVVGTRTGEAIVFRWGKNRFHGKTEASPIDPNPKGLTDISSRAEPNLKEGLQPFVLYEMMMGPITAVKLSDVGFVAVGSELGFLTFIDLRAWLALQGPQSLRLYPHKEWPVVMEFGVMTLDDDKYSSICCFVGTNLGKVITFKLLPAANGTYSVQLAGVLVLDSKVVSLNAIEVNTGRPAAATGQTVAGLRDGRQVNGAVVAVTQTEIRIFHPANSKGASKEFDNLLCDAAAVAELELQGYAIVAVFGDRTARAFSIPALKEIGKADLPTVDPTRITGTVVTQTGDIFAWTGPSELEVIHVWGTGKTMEDSPDVLINPKLGCPPRPAISNLQWISGTQFVSVLDLDILVGGPDRPPSKRMLEAAAAEQRAARQGAAGSSAAGGAQEGWGSYLSRQLAERTEKLNIMGDSMDNLQVQSQGWADDVNKYMGKQKRGLVMGALKSKFF</sequence>
<dbReference type="PROSITE" id="PS50082">
    <property type="entry name" value="WD_REPEATS_2"/>
    <property type="match status" value="1"/>
</dbReference>
<dbReference type="VEuPathDB" id="FungiDB:CCM_01301"/>
<evidence type="ECO:0000256" key="4">
    <source>
        <dbReference type="SAM" id="MobiDB-lite"/>
    </source>
</evidence>
<evidence type="ECO:0000259" key="6">
    <source>
        <dbReference type="PROSITE" id="PS50822"/>
    </source>
</evidence>
<dbReference type="Pfam" id="PF08596">
    <property type="entry name" value="Lgl_C"/>
    <property type="match status" value="1"/>
</dbReference>
<organism evidence="7 8">
    <name type="scientific">Cordyceps militaris</name>
    <name type="common">Caterpillar fungus</name>
    <name type="synonym">Clavaria militaris</name>
    <dbReference type="NCBI Taxonomy" id="73501"/>
    <lineage>
        <taxon>Eukaryota</taxon>
        <taxon>Fungi</taxon>
        <taxon>Dikarya</taxon>
        <taxon>Ascomycota</taxon>
        <taxon>Pezizomycotina</taxon>
        <taxon>Sordariomycetes</taxon>
        <taxon>Hypocreomycetidae</taxon>
        <taxon>Hypocreales</taxon>
        <taxon>Cordycipitaceae</taxon>
        <taxon>Cordyceps</taxon>
    </lineage>
</organism>
<dbReference type="Gene3D" id="2.130.10.10">
    <property type="entry name" value="YVTN repeat-like/Quinoprotein amine dehydrogenase"/>
    <property type="match status" value="1"/>
</dbReference>
<evidence type="ECO:0000256" key="3">
    <source>
        <dbReference type="PROSITE-ProRule" id="PRU00221"/>
    </source>
</evidence>
<dbReference type="Gene3D" id="3.30.420.10">
    <property type="entry name" value="Ribonuclease H-like superfamily/Ribonuclease H"/>
    <property type="match status" value="1"/>
</dbReference>
<dbReference type="InterPro" id="IPR036322">
    <property type="entry name" value="WD40_repeat_dom_sf"/>
</dbReference>
<dbReference type="CDD" id="cd02846">
    <property type="entry name" value="PAZ_argonaute_like"/>
    <property type="match status" value="1"/>
</dbReference>
<evidence type="ECO:0000259" key="5">
    <source>
        <dbReference type="PROSITE" id="PS50821"/>
    </source>
</evidence>
<dbReference type="InterPro" id="IPR015943">
    <property type="entry name" value="WD40/YVTN_repeat-like_dom_sf"/>
</dbReference>
<reference evidence="7 8" key="1">
    <citation type="journal article" date="2017" name="BMC Genomics">
        <title>Chromosome level assembly and secondary metabolite potential of the parasitic fungus Cordyceps militaris.</title>
        <authorList>
            <person name="Kramer G.J."/>
            <person name="Nodwell J.R."/>
        </authorList>
    </citation>
    <scope>NUCLEOTIDE SEQUENCE [LARGE SCALE GENOMIC DNA]</scope>
    <source>
        <strain evidence="7 8">ATCC 34164</strain>
    </source>
</reference>
<evidence type="ECO:0000313" key="8">
    <source>
        <dbReference type="Proteomes" id="UP000323067"/>
    </source>
</evidence>
<dbReference type="SUPFAM" id="SSF101690">
    <property type="entry name" value="PAZ domain"/>
    <property type="match status" value="1"/>
</dbReference>
<dbReference type="InterPro" id="IPR003165">
    <property type="entry name" value="Piwi"/>
</dbReference>
<dbReference type="PANTHER" id="PTHR22891">
    <property type="entry name" value="EUKARYOTIC TRANSLATION INITIATION FACTOR 2C"/>
    <property type="match status" value="1"/>
</dbReference>
<evidence type="ECO:0000256" key="1">
    <source>
        <dbReference type="ARBA" id="ARBA00022574"/>
    </source>
</evidence>
<dbReference type="InterPro" id="IPR003100">
    <property type="entry name" value="PAZ_dom"/>
</dbReference>
<dbReference type="Pfam" id="PF16488">
    <property type="entry name" value="ArgoL2"/>
    <property type="match status" value="1"/>
</dbReference>
<feature type="repeat" description="WD" evidence="3">
    <location>
        <begin position="1221"/>
        <end position="1250"/>
    </location>
</feature>
<feature type="domain" description="PAZ" evidence="5">
    <location>
        <begin position="315"/>
        <end position="437"/>
    </location>
</feature>
<dbReference type="VEuPathDB" id="FungiDB:A9K55_005025"/>
<dbReference type="OrthoDB" id="10252740at2759"/>
<dbReference type="InterPro" id="IPR045246">
    <property type="entry name" value="Piwi_ago-like"/>
</dbReference>
<dbReference type="VEuPathDB" id="FungiDB:CCM_01302"/>
<dbReference type="PROSITE" id="PS00678">
    <property type="entry name" value="WD_REPEATS_1"/>
    <property type="match status" value="1"/>
</dbReference>
<dbReference type="SMART" id="SM00950">
    <property type="entry name" value="Piwi"/>
    <property type="match status" value="1"/>
</dbReference>
<dbReference type="Pfam" id="PF16486">
    <property type="entry name" value="ArgoN"/>
    <property type="match status" value="1"/>
</dbReference>
<dbReference type="InterPro" id="IPR001680">
    <property type="entry name" value="WD40_rpt"/>
</dbReference>
<feature type="region of interest" description="Disordered" evidence="4">
    <location>
        <begin position="1"/>
        <end position="76"/>
    </location>
</feature>
<dbReference type="Pfam" id="PF02171">
    <property type="entry name" value="Piwi"/>
    <property type="match status" value="1"/>
</dbReference>
<name>A0A2H4SLS4_CORMI</name>
<dbReference type="EMBL" id="CP023325">
    <property type="protein sequence ID" value="ATY64060.1"/>
    <property type="molecule type" value="Genomic_DNA"/>
</dbReference>
<dbReference type="Gene3D" id="2.170.260.10">
    <property type="entry name" value="paz domain"/>
    <property type="match status" value="1"/>
</dbReference>
<gene>
    <name evidence="7" type="ORF">A9K55_005025</name>
</gene>
<dbReference type="GO" id="GO:0003743">
    <property type="term" value="F:translation initiation factor activity"/>
    <property type="evidence" value="ECO:0007669"/>
    <property type="project" value="UniProtKB-KW"/>
</dbReference>
<dbReference type="Proteomes" id="UP000323067">
    <property type="component" value="Chromosome v"/>
</dbReference>
<dbReference type="CDD" id="cd04657">
    <property type="entry name" value="Piwi_ago-like"/>
    <property type="match status" value="1"/>
</dbReference>
<dbReference type="InterPro" id="IPR019775">
    <property type="entry name" value="WD40_repeat_CS"/>
</dbReference>
<dbReference type="FunFam" id="2.130.10.10:FF:000848">
    <property type="entry name" value="SNARE-dependent exocytosis protein (Sro7), putative"/>
    <property type="match status" value="1"/>
</dbReference>
<dbReference type="InterPro" id="IPR032474">
    <property type="entry name" value="Argonaute_N"/>
</dbReference>
<dbReference type="PROSITE" id="PS50822">
    <property type="entry name" value="PIWI"/>
    <property type="match status" value="1"/>
</dbReference>
<dbReference type="GO" id="GO:0003723">
    <property type="term" value="F:RNA binding"/>
    <property type="evidence" value="ECO:0007669"/>
    <property type="project" value="InterPro"/>
</dbReference>
<protein>
    <submittedName>
        <fullName evidence="7">Eukaryotic translation initiation factor 2C 2</fullName>
    </submittedName>
</protein>
<keyword evidence="2" id="KW-0677">Repeat</keyword>
<dbReference type="InterPro" id="IPR036085">
    <property type="entry name" value="PAZ_dom_sf"/>
</dbReference>
<keyword evidence="1 3" id="KW-0853">WD repeat</keyword>
<feature type="compositionally biased region" description="Pro residues" evidence="4">
    <location>
        <begin position="1"/>
        <end position="17"/>
    </location>
</feature>
<dbReference type="Pfam" id="PF08699">
    <property type="entry name" value="ArgoL1"/>
    <property type="match status" value="1"/>
</dbReference>